<organism evidence="5 6">
    <name type="scientific">Sphingobacterium nematocida</name>
    <dbReference type="NCBI Taxonomy" id="1513896"/>
    <lineage>
        <taxon>Bacteria</taxon>
        <taxon>Pseudomonadati</taxon>
        <taxon>Bacteroidota</taxon>
        <taxon>Sphingobacteriia</taxon>
        <taxon>Sphingobacteriales</taxon>
        <taxon>Sphingobacteriaceae</taxon>
        <taxon>Sphingobacterium</taxon>
    </lineage>
</organism>
<evidence type="ECO:0000256" key="2">
    <source>
        <dbReference type="ARBA" id="ARBA00022803"/>
    </source>
</evidence>
<dbReference type="EMBL" id="FUZF01000004">
    <property type="protein sequence ID" value="SKB60562.1"/>
    <property type="molecule type" value="Genomic_DNA"/>
</dbReference>
<name>A0A1T5CM55_9SPHI</name>
<evidence type="ECO:0000256" key="1">
    <source>
        <dbReference type="ARBA" id="ARBA00022737"/>
    </source>
</evidence>
<dbReference type="OrthoDB" id="943406at2"/>
<dbReference type="InterPro" id="IPR051685">
    <property type="entry name" value="Ycf3/AcsC/BcsC/TPR_MFPF"/>
</dbReference>
<dbReference type="SUPFAM" id="SSF48452">
    <property type="entry name" value="TPR-like"/>
    <property type="match status" value="1"/>
</dbReference>
<dbReference type="Gene3D" id="1.25.40.10">
    <property type="entry name" value="Tetratricopeptide repeat domain"/>
    <property type="match status" value="1"/>
</dbReference>
<keyword evidence="4" id="KW-1133">Transmembrane helix</keyword>
<reference evidence="6" key="1">
    <citation type="submission" date="2017-02" db="EMBL/GenBank/DDBJ databases">
        <authorList>
            <person name="Varghese N."/>
            <person name="Submissions S."/>
        </authorList>
    </citation>
    <scope>NUCLEOTIDE SEQUENCE [LARGE SCALE GENOMIC DNA]</scope>
    <source>
        <strain evidence="6">DSM 24091</strain>
    </source>
</reference>
<keyword evidence="4" id="KW-0812">Transmembrane</keyword>
<evidence type="ECO:0000256" key="3">
    <source>
        <dbReference type="PROSITE-ProRule" id="PRU00339"/>
    </source>
</evidence>
<gene>
    <name evidence="5" type="ORF">SAMN05660841_01441</name>
</gene>
<feature type="repeat" description="TPR" evidence="3">
    <location>
        <begin position="3"/>
        <end position="36"/>
    </location>
</feature>
<feature type="transmembrane region" description="Helical" evidence="4">
    <location>
        <begin position="230"/>
        <end position="248"/>
    </location>
</feature>
<keyword evidence="6" id="KW-1185">Reference proteome</keyword>
<accession>A0A1T5CM55</accession>
<dbReference type="AlphaFoldDB" id="A0A1T5CM55"/>
<dbReference type="STRING" id="1513896.SAMN05660841_01441"/>
<dbReference type="SMART" id="SM00028">
    <property type="entry name" value="TPR"/>
    <property type="match status" value="2"/>
</dbReference>
<evidence type="ECO:0000313" key="5">
    <source>
        <dbReference type="EMBL" id="SKB60562.1"/>
    </source>
</evidence>
<dbReference type="InterPro" id="IPR019734">
    <property type="entry name" value="TPR_rpt"/>
</dbReference>
<proteinExistence type="predicted"/>
<dbReference type="PANTHER" id="PTHR44943">
    <property type="entry name" value="CELLULOSE SYNTHASE OPERON PROTEIN C"/>
    <property type="match status" value="1"/>
</dbReference>
<dbReference type="PANTHER" id="PTHR44943:SF8">
    <property type="entry name" value="TPR REPEAT-CONTAINING PROTEIN MJ0263"/>
    <property type="match status" value="1"/>
</dbReference>
<dbReference type="RefSeq" id="WP_079642412.1">
    <property type="nucleotide sequence ID" value="NZ_FUZF01000004.1"/>
</dbReference>
<dbReference type="InterPro" id="IPR011990">
    <property type="entry name" value="TPR-like_helical_dom_sf"/>
</dbReference>
<evidence type="ECO:0000256" key="4">
    <source>
        <dbReference type="SAM" id="Phobius"/>
    </source>
</evidence>
<dbReference type="Pfam" id="PF13424">
    <property type="entry name" value="TPR_12"/>
    <property type="match status" value="1"/>
</dbReference>
<keyword evidence="2 3" id="KW-0802">TPR repeat</keyword>
<dbReference type="PROSITE" id="PS50005">
    <property type="entry name" value="TPR"/>
    <property type="match status" value="1"/>
</dbReference>
<keyword evidence="4" id="KW-0472">Membrane</keyword>
<protein>
    <submittedName>
        <fullName evidence="5">Tetratricopeptide repeat-containing protein</fullName>
    </submittedName>
</protein>
<sequence>MISSNYNNIANATGQLGHFEEALPFYDKALNYATNPEQKRNILNNKAIVLFDLRRFEEALKIYEKLIVEKRTKNVSYARALTNYASTRWRVDKSYNPLPDFWKAKSIREASQDMGEHSSIYSHMTAYYEGRNVDSAIFYARKRMAVALHVETPEDLRNALTTLIRLEPSDSSKGLIDRYKLLQDSVNSARSLSKNQFASVRYEAEKNKVDNAQLKNSLSEKIQKINLQRVWALIGGIFILLFVVWGYVRSKQRKERMKGEAAERIKINELRTSRKVHDVVANGLYRVMSEITYVDVIDKEDILDKIEDMYSRSRDISYEAEIGNESDFL</sequence>
<evidence type="ECO:0000313" key="6">
    <source>
        <dbReference type="Proteomes" id="UP000190150"/>
    </source>
</evidence>
<keyword evidence="1" id="KW-0677">Repeat</keyword>
<dbReference type="Proteomes" id="UP000190150">
    <property type="component" value="Unassembled WGS sequence"/>
</dbReference>